<evidence type="ECO:0000256" key="3">
    <source>
        <dbReference type="ARBA" id="ARBA00023065"/>
    </source>
</evidence>
<name>A0A9W7ZY11_9FUNG</name>
<dbReference type="PANTHER" id="PTHR11671">
    <property type="entry name" value="V-TYPE ATP SYNTHASE SUBUNIT D"/>
    <property type="match status" value="1"/>
</dbReference>
<evidence type="ECO:0000256" key="1">
    <source>
        <dbReference type="ARBA" id="ARBA00005850"/>
    </source>
</evidence>
<dbReference type="Gene3D" id="1.10.287.3240">
    <property type="match status" value="1"/>
</dbReference>
<comment type="similarity">
    <text evidence="1">Belongs to the V-ATPase D subunit family.</text>
</comment>
<dbReference type="InterPro" id="IPR002699">
    <property type="entry name" value="V_ATPase_D"/>
</dbReference>
<feature type="region of interest" description="Disordered" evidence="4">
    <location>
        <begin position="216"/>
        <end position="263"/>
    </location>
</feature>
<evidence type="ECO:0000256" key="4">
    <source>
        <dbReference type="SAM" id="MobiDB-lite"/>
    </source>
</evidence>
<sequence>MSAPRENVFPTRMNLTVTKQRLKGAKTGHSLLKRKSEALSARFREIVTKIKEASSFQQSQAKLLMGKVMQNASFSLAQVSYVTGDIGYQVRESVKTASFKIEARQENVSGVLLPIFEKKLDGSDAFELTGLGRGGQQIQETKEVYIKAAETLVDLASLQTAFSILDEVIKLTNRRVNAIEHVIIPRVENTIKYINSELDEMDREEFYRLKKVQAKKKERASKADKEAELLEESKNKEDKEAQTSPSGEFANILSNHTDSDIIF</sequence>
<organism evidence="5 6">
    <name type="scientific">Mycoemilia scoparia</name>
    <dbReference type="NCBI Taxonomy" id="417184"/>
    <lineage>
        <taxon>Eukaryota</taxon>
        <taxon>Fungi</taxon>
        <taxon>Fungi incertae sedis</taxon>
        <taxon>Zoopagomycota</taxon>
        <taxon>Kickxellomycotina</taxon>
        <taxon>Kickxellomycetes</taxon>
        <taxon>Kickxellales</taxon>
        <taxon>Kickxellaceae</taxon>
        <taxon>Mycoemilia</taxon>
    </lineage>
</organism>
<gene>
    <name evidence="5" type="primary">VMA8</name>
    <name evidence="5" type="ORF">H4219_003779</name>
</gene>
<reference evidence="5" key="1">
    <citation type="submission" date="2022-07" db="EMBL/GenBank/DDBJ databases">
        <title>Phylogenomic reconstructions and comparative analyses of Kickxellomycotina fungi.</title>
        <authorList>
            <person name="Reynolds N.K."/>
            <person name="Stajich J.E."/>
            <person name="Barry K."/>
            <person name="Grigoriev I.V."/>
            <person name="Crous P."/>
            <person name="Smith M.E."/>
        </authorList>
    </citation>
    <scope>NUCLEOTIDE SEQUENCE</scope>
    <source>
        <strain evidence="5">NBRC 100468</strain>
    </source>
</reference>
<dbReference type="NCBIfam" id="TIGR00309">
    <property type="entry name" value="V_ATPase_subD"/>
    <property type="match status" value="1"/>
</dbReference>
<comment type="caution">
    <text evidence="5">The sequence shown here is derived from an EMBL/GenBank/DDBJ whole genome shotgun (WGS) entry which is preliminary data.</text>
</comment>
<dbReference type="GO" id="GO:0046961">
    <property type="term" value="F:proton-transporting ATPase activity, rotational mechanism"/>
    <property type="evidence" value="ECO:0007669"/>
    <property type="project" value="InterPro"/>
</dbReference>
<keyword evidence="2" id="KW-0813">Transport</keyword>
<dbReference type="Pfam" id="PF01813">
    <property type="entry name" value="ATP-synt_D"/>
    <property type="match status" value="1"/>
</dbReference>
<dbReference type="AlphaFoldDB" id="A0A9W7ZY11"/>
<keyword evidence="3" id="KW-0406">Ion transport</keyword>
<dbReference type="Proteomes" id="UP001150538">
    <property type="component" value="Unassembled WGS sequence"/>
</dbReference>
<evidence type="ECO:0000256" key="2">
    <source>
        <dbReference type="ARBA" id="ARBA00022448"/>
    </source>
</evidence>
<keyword evidence="6" id="KW-1185">Reference proteome</keyword>
<evidence type="ECO:0000313" key="5">
    <source>
        <dbReference type="EMBL" id="KAJ1916472.1"/>
    </source>
</evidence>
<protein>
    <submittedName>
        <fullName evidence="5">H(+)-transporting V1 sector ATPase subunit D</fullName>
    </submittedName>
</protein>
<feature type="compositionally biased region" description="Basic and acidic residues" evidence="4">
    <location>
        <begin position="220"/>
        <end position="241"/>
    </location>
</feature>
<feature type="compositionally biased region" description="Polar residues" evidence="4">
    <location>
        <begin position="242"/>
        <end position="256"/>
    </location>
</feature>
<accession>A0A9W7ZY11</accession>
<dbReference type="EMBL" id="JANBPU010000102">
    <property type="protein sequence ID" value="KAJ1916472.1"/>
    <property type="molecule type" value="Genomic_DNA"/>
</dbReference>
<evidence type="ECO:0000313" key="6">
    <source>
        <dbReference type="Proteomes" id="UP001150538"/>
    </source>
</evidence>
<proteinExistence type="inferred from homology"/>
<dbReference type="OrthoDB" id="7676488at2759"/>